<name>A0A9P7FPB9_9AGAR</name>
<reference evidence="3" key="2">
    <citation type="submission" date="2021-10" db="EMBL/GenBank/DDBJ databases">
        <title>Phylogenomics reveals ancestral predisposition of the termite-cultivated fungus Termitomyces towards a domesticated lifestyle.</title>
        <authorList>
            <person name="Auxier B."/>
            <person name="Grum-Grzhimaylo A."/>
            <person name="Cardenas M.E."/>
            <person name="Lodge J.D."/>
            <person name="Laessoe T."/>
            <person name="Pedersen O."/>
            <person name="Smith M.E."/>
            <person name="Kuyper T.W."/>
            <person name="Franco-Molano E.A."/>
            <person name="Baroni T.J."/>
            <person name="Aanen D.K."/>
        </authorList>
    </citation>
    <scope>NUCLEOTIDE SEQUENCE</scope>
    <source>
        <strain evidence="3">D49</strain>
    </source>
</reference>
<dbReference type="InterPro" id="IPR045339">
    <property type="entry name" value="DUF6534"/>
</dbReference>
<dbReference type="AlphaFoldDB" id="A0A9P7FPB9"/>
<organism evidence="3 4">
    <name type="scientific">Sphagnurus paluster</name>
    <dbReference type="NCBI Taxonomy" id="117069"/>
    <lineage>
        <taxon>Eukaryota</taxon>
        <taxon>Fungi</taxon>
        <taxon>Dikarya</taxon>
        <taxon>Basidiomycota</taxon>
        <taxon>Agaricomycotina</taxon>
        <taxon>Agaricomycetes</taxon>
        <taxon>Agaricomycetidae</taxon>
        <taxon>Agaricales</taxon>
        <taxon>Tricholomatineae</taxon>
        <taxon>Lyophyllaceae</taxon>
        <taxon>Sphagnurus</taxon>
    </lineage>
</organism>
<dbReference type="Proteomes" id="UP000717328">
    <property type="component" value="Unassembled WGS sequence"/>
</dbReference>
<evidence type="ECO:0000313" key="4">
    <source>
        <dbReference type="Proteomes" id="UP000717328"/>
    </source>
</evidence>
<comment type="caution">
    <text evidence="3">The sequence shown here is derived from an EMBL/GenBank/DDBJ whole genome shotgun (WGS) entry which is preliminary data.</text>
</comment>
<evidence type="ECO:0000313" key="3">
    <source>
        <dbReference type="EMBL" id="KAG5634820.1"/>
    </source>
</evidence>
<sequence length="102" mass="10826">MSIETGLITCLLAIVELVLYFQAPPWSFLPGVIIGKVYSNSLLATLNSRSPLFKGFAVESLPGGSQVSKEQGDGIDGEADEGASRVRVDRTTSVELEGRVAV</sequence>
<dbReference type="EMBL" id="JABCKI010006261">
    <property type="protein sequence ID" value="KAG5634820.1"/>
    <property type="molecule type" value="Genomic_DNA"/>
</dbReference>
<keyword evidence="4" id="KW-1185">Reference proteome</keyword>
<feature type="domain" description="DUF6534" evidence="2">
    <location>
        <begin position="1"/>
        <end position="50"/>
    </location>
</feature>
<evidence type="ECO:0000259" key="2">
    <source>
        <dbReference type="Pfam" id="PF20152"/>
    </source>
</evidence>
<dbReference type="OrthoDB" id="3070057at2759"/>
<accession>A0A9P7FPB9</accession>
<feature type="region of interest" description="Disordered" evidence="1">
    <location>
        <begin position="62"/>
        <end position="88"/>
    </location>
</feature>
<evidence type="ECO:0000256" key="1">
    <source>
        <dbReference type="SAM" id="MobiDB-lite"/>
    </source>
</evidence>
<dbReference type="Pfam" id="PF20152">
    <property type="entry name" value="DUF6534"/>
    <property type="match status" value="1"/>
</dbReference>
<reference evidence="3" key="1">
    <citation type="submission" date="2021-02" db="EMBL/GenBank/DDBJ databases">
        <authorList>
            <person name="Nieuwenhuis M."/>
            <person name="Van De Peppel L.J.J."/>
        </authorList>
    </citation>
    <scope>NUCLEOTIDE SEQUENCE</scope>
    <source>
        <strain evidence="3">D49</strain>
    </source>
</reference>
<gene>
    <name evidence="3" type="ORF">H0H81_000613</name>
</gene>
<protein>
    <recommendedName>
        <fullName evidence="2">DUF6534 domain-containing protein</fullName>
    </recommendedName>
</protein>
<proteinExistence type="predicted"/>